<keyword evidence="7" id="KW-0223">Dioxygenase</keyword>
<dbReference type="Pfam" id="PF21322">
    <property type="entry name" value="KDM6_C-hel"/>
    <property type="match status" value="1"/>
</dbReference>
<dbReference type="GO" id="GO:0010468">
    <property type="term" value="P:regulation of gene expression"/>
    <property type="evidence" value="ECO:0007669"/>
    <property type="project" value="TreeGrafter"/>
</dbReference>
<comment type="similarity">
    <text evidence="11">Belongs to the UTX family.</text>
</comment>
<keyword evidence="10" id="KW-0539">Nucleus</keyword>
<dbReference type="EMBL" id="BTRK01000001">
    <property type="protein sequence ID" value="GMR32046.1"/>
    <property type="molecule type" value="Genomic_DNA"/>
</dbReference>
<dbReference type="InterPro" id="IPR019734">
    <property type="entry name" value="TPR_rpt"/>
</dbReference>
<dbReference type="GO" id="GO:0031490">
    <property type="term" value="F:chromatin DNA binding"/>
    <property type="evidence" value="ECO:0007669"/>
    <property type="project" value="TreeGrafter"/>
</dbReference>
<dbReference type="SMART" id="SM00028">
    <property type="entry name" value="TPR"/>
    <property type="match status" value="6"/>
</dbReference>
<keyword evidence="3" id="KW-0597">Phosphoprotein</keyword>
<dbReference type="InterPro" id="IPR046941">
    <property type="entry name" value="KDM6_GATAL_sf"/>
</dbReference>
<feature type="compositionally biased region" description="Basic and acidic residues" evidence="13">
    <location>
        <begin position="658"/>
        <end position="667"/>
    </location>
</feature>
<name>A0AAN5C884_9BILA</name>
<dbReference type="InterPro" id="IPR048562">
    <property type="entry name" value="KDM6A_B-like_C-hel"/>
</dbReference>
<dbReference type="Gene3D" id="1.20.58.1370">
    <property type="match status" value="1"/>
</dbReference>
<evidence type="ECO:0000259" key="14">
    <source>
        <dbReference type="PROSITE" id="PS51184"/>
    </source>
</evidence>
<dbReference type="Pfam" id="PF02373">
    <property type="entry name" value="JmjC"/>
    <property type="match status" value="1"/>
</dbReference>
<dbReference type="SMART" id="SM00558">
    <property type="entry name" value="JmjC"/>
    <property type="match status" value="1"/>
</dbReference>
<dbReference type="GO" id="GO:0000978">
    <property type="term" value="F:RNA polymerase II cis-regulatory region sequence-specific DNA binding"/>
    <property type="evidence" value="ECO:0007669"/>
    <property type="project" value="TreeGrafter"/>
</dbReference>
<evidence type="ECO:0000256" key="11">
    <source>
        <dbReference type="ARBA" id="ARBA00034483"/>
    </source>
</evidence>
<keyword evidence="5" id="KW-0862">Zinc</keyword>
<evidence type="ECO:0000256" key="13">
    <source>
        <dbReference type="SAM" id="MobiDB-lite"/>
    </source>
</evidence>
<keyword evidence="4" id="KW-0479">Metal-binding</keyword>
<keyword evidence="8" id="KW-0560">Oxidoreductase</keyword>
<gene>
    <name evidence="15" type="ORF">PMAYCL1PPCAC_02241</name>
</gene>
<keyword evidence="16" id="KW-1185">Reference proteome</keyword>
<evidence type="ECO:0000256" key="5">
    <source>
        <dbReference type="ARBA" id="ARBA00022833"/>
    </source>
</evidence>
<evidence type="ECO:0000256" key="7">
    <source>
        <dbReference type="ARBA" id="ARBA00022964"/>
    </source>
</evidence>
<dbReference type="GO" id="GO:0044666">
    <property type="term" value="C:MLL3/4 complex"/>
    <property type="evidence" value="ECO:0007669"/>
    <property type="project" value="TreeGrafter"/>
</dbReference>
<dbReference type="SUPFAM" id="SSF51197">
    <property type="entry name" value="Clavaminate synthase-like"/>
    <property type="match status" value="1"/>
</dbReference>
<dbReference type="Pfam" id="PF21326">
    <property type="entry name" value="KDM6_GATAL"/>
    <property type="match status" value="1"/>
</dbReference>
<comment type="caution">
    <text evidence="15">The sequence shown here is derived from an EMBL/GenBank/DDBJ whole genome shotgun (WGS) entry which is preliminary data.</text>
</comment>
<evidence type="ECO:0000256" key="6">
    <source>
        <dbReference type="ARBA" id="ARBA00022853"/>
    </source>
</evidence>
<dbReference type="Proteomes" id="UP001328107">
    <property type="component" value="Unassembled WGS sequence"/>
</dbReference>
<feature type="domain" description="JmjC" evidence="14">
    <location>
        <begin position="827"/>
        <end position="990"/>
    </location>
</feature>
<dbReference type="Pfam" id="PF00515">
    <property type="entry name" value="TPR_1"/>
    <property type="match status" value="1"/>
</dbReference>
<accession>A0AAN5C884</accession>
<dbReference type="AlphaFoldDB" id="A0AAN5C884"/>
<feature type="region of interest" description="Disordered" evidence="13">
    <location>
        <begin position="535"/>
        <end position="598"/>
    </location>
</feature>
<feature type="repeat" description="TPR" evidence="12">
    <location>
        <begin position="136"/>
        <end position="169"/>
    </location>
</feature>
<feature type="repeat" description="TPR" evidence="12">
    <location>
        <begin position="98"/>
        <end position="131"/>
    </location>
</feature>
<evidence type="ECO:0000256" key="8">
    <source>
        <dbReference type="ARBA" id="ARBA00023002"/>
    </source>
</evidence>
<dbReference type="SUPFAM" id="SSF48452">
    <property type="entry name" value="TPR-like"/>
    <property type="match status" value="1"/>
</dbReference>
<feature type="repeat" description="TPR" evidence="12">
    <location>
        <begin position="336"/>
        <end position="369"/>
    </location>
</feature>
<dbReference type="GO" id="GO:0071558">
    <property type="term" value="F:histone H3K27me2/H3K27me3 demethylase activity"/>
    <property type="evidence" value="ECO:0007669"/>
    <property type="project" value="TreeGrafter"/>
</dbReference>
<keyword evidence="6" id="KW-0156">Chromatin regulator</keyword>
<evidence type="ECO:0000313" key="16">
    <source>
        <dbReference type="Proteomes" id="UP001328107"/>
    </source>
</evidence>
<dbReference type="InterPro" id="IPR011990">
    <property type="entry name" value="TPR-like_helical_dom_sf"/>
</dbReference>
<evidence type="ECO:0000256" key="10">
    <source>
        <dbReference type="ARBA" id="ARBA00023242"/>
    </source>
</evidence>
<dbReference type="GO" id="GO:0046872">
    <property type="term" value="F:metal ion binding"/>
    <property type="evidence" value="ECO:0007669"/>
    <property type="project" value="UniProtKB-KW"/>
</dbReference>
<sequence length="1131" mass="128971">MEPMEDDEGVSLNQIDIGQISLMPKFRSIHEVVPSLTLYERLRLDTLTSLNFIEFQVPSIALHPERALLFKGFRILEKRIEQLVIHGHIEEEDKIDAFLVYLKLGHICLLAGDYARALSAYQQAHNLGEEHFWKDSGAYYGLGIVYLHFKAYWCAIEAFNRYLYTNPTSSIASEVNARLGVCYKAVKLFPDALRHFHAALNDHRSQQTFLTVPQLKLNIALTHDSAGDIDKAYKECSQLLSETAATGEPYLRAAIERELGWLCYRAVDADICQTMEERRSKLMEAEQHLQESKQLQPESGKTHYYLGRCYGEQTPTKAHDAFLNYRASIDKSESDSDTWCSIGVLYHQQNQPMDALQAFVCAVDLDPEHSAAWTNLGNLYENHNRFADALSCYKKAIKFNPTTPESIKARIIVLERELTTSPALINTSPRQGPFLQNSRLPALKEAGNQPIPSELRQRQEEQVKMKQASYRNGSPVWKMGELALETTMPPTERRSGPLNSSEMHMLSITEEMDEDVLQREGVLAHHTKLVEQLKEHGHVEGCDTPFDSRSIKPSNNSADDDEPKEMQSVFVPRRSTRKRTKTPKREASEEAPSAKRRKKTLEELASALPKTFAISAPLNVPLDTTGDELIAKCTNRNTKLFKAIFGEESPPPTLPKPKTRDPEEKLKRPTPVINIETRKDVMSLELQKFCEGSPIALIHGLTTQLRMDLSLFSTKHMMEYFPMEQIEIRDQLKMDPDVNVTVNGEPTWECTSEKKWSTIGDYGAYQISHFKASLKEDSEKVRAEKNNKYGGDSQAKRRRTQNAIPDETRQFQVIKFGTNIDLSDDVKYKRQLTELAKMPPFCRIIAGCNLLSHLGHTVLGMNSAQMYMKVPGNRTTAHVENNCLASVNINVGPGDCEWFGVPYEYWSAVNELCTKEGVNFLKNPWWPNFQQLINEGIPVYRFTQKAGDLVWVGPGCIHWVQATGYCNNVAWNVGPISYNQLAMAAHQYEWNKLQKYTSLVPMQHLFWQLAKNVRVTQPRVYMLIRGMLIRSLCYAKFVATWAESKLHMSIMSQPKKQGDGALYCKDCLVEVWNVIFARELKEKFQVYCAHCVLKHKDENGIHVIQQIPFPELVTIYNDFQLHMINKPPVLA</sequence>
<dbReference type="Gene3D" id="1.25.40.10">
    <property type="entry name" value="Tetratricopeptide repeat domain"/>
    <property type="match status" value="2"/>
</dbReference>
<protein>
    <recommendedName>
        <fullName evidence="14">JmjC domain-containing protein</fullName>
    </recommendedName>
</protein>
<comment type="cofactor">
    <cofactor evidence="1">
        <name>Fe(2+)</name>
        <dbReference type="ChEBI" id="CHEBI:29033"/>
    </cofactor>
</comment>
<dbReference type="InterPro" id="IPR003347">
    <property type="entry name" value="JmjC_dom"/>
</dbReference>
<dbReference type="PROSITE" id="PS51184">
    <property type="entry name" value="JMJC"/>
    <property type="match status" value="1"/>
</dbReference>
<dbReference type="InterPro" id="IPR048560">
    <property type="entry name" value="KDM6A_B-like_GATAL"/>
</dbReference>
<feature type="repeat" description="TPR" evidence="12">
    <location>
        <begin position="370"/>
        <end position="403"/>
    </location>
</feature>
<feature type="region of interest" description="Disordered" evidence="13">
    <location>
        <begin position="644"/>
        <end position="667"/>
    </location>
</feature>
<dbReference type="PANTHER" id="PTHR14017">
    <property type="entry name" value="LYSINE-SPECIFIC DEMETHYLASE"/>
    <property type="match status" value="1"/>
</dbReference>
<evidence type="ECO:0000313" key="15">
    <source>
        <dbReference type="EMBL" id="GMR32046.1"/>
    </source>
</evidence>
<evidence type="ECO:0000256" key="4">
    <source>
        <dbReference type="ARBA" id="ARBA00022723"/>
    </source>
</evidence>
<evidence type="ECO:0000256" key="1">
    <source>
        <dbReference type="ARBA" id="ARBA00001954"/>
    </source>
</evidence>
<dbReference type="PANTHER" id="PTHR14017:SF1">
    <property type="entry name" value="LD02225P"/>
    <property type="match status" value="1"/>
</dbReference>
<dbReference type="Gene3D" id="2.10.110.20">
    <property type="match status" value="1"/>
</dbReference>
<proteinExistence type="inferred from homology"/>
<evidence type="ECO:0000256" key="9">
    <source>
        <dbReference type="ARBA" id="ARBA00023004"/>
    </source>
</evidence>
<keyword evidence="12" id="KW-0802">TPR repeat</keyword>
<dbReference type="InterPro" id="IPR051630">
    <property type="entry name" value="Corepressor-Demethylase"/>
</dbReference>
<evidence type="ECO:0000256" key="12">
    <source>
        <dbReference type="PROSITE-ProRule" id="PRU00339"/>
    </source>
</evidence>
<dbReference type="Gene3D" id="2.60.120.650">
    <property type="entry name" value="Cupin"/>
    <property type="match status" value="1"/>
</dbReference>
<keyword evidence="9" id="KW-0408">Iron</keyword>
<dbReference type="PROSITE" id="PS50005">
    <property type="entry name" value="TPR"/>
    <property type="match status" value="4"/>
</dbReference>
<evidence type="ECO:0000256" key="2">
    <source>
        <dbReference type="ARBA" id="ARBA00004123"/>
    </source>
</evidence>
<reference evidence="16" key="1">
    <citation type="submission" date="2022-10" db="EMBL/GenBank/DDBJ databases">
        <title>Genome assembly of Pristionchus species.</title>
        <authorList>
            <person name="Yoshida K."/>
            <person name="Sommer R.J."/>
        </authorList>
    </citation>
    <scope>NUCLEOTIDE SEQUENCE [LARGE SCALE GENOMIC DNA]</scope>
    <source>
        <strain evidence="16">RS5460</strain>
    </source>
</reference>
<dbReference type="PROSITE" id="PS50293">
    <property type="entry name" value="TPR_REGION"/>
    <property type="match status" value="1"/>
</dbReference>
<comment type="subcellular location">
    <subcellularLocation>
        <location evidence="2">Nucleus</location>
    </subcellularLocation>
</comment>
<organism evidence="15 16">
    <name type="scientific">Pristionchus mayeri</name>
    <dbReference type="NCBI Taxonomy" id="1317129"/>
    <lineage>
        <taxon>Eukaryota</taxon>
        <taxon>Metazoa</taxon>
        <taxon>Ecdysozoa</taxon>
        <taxon>Nematoda</taxon>
        <taxon>Chromadorea</taxon>
        <taxon>Rhabditida</taxon>
        <taxon>Rhabditina</taxon>
        <taxon>Diplogasteromorpha</taxon>
        <taxon>Diplogasteroidea</taxon>
        <taxon>Neodiplogasteridae</taxon>
        <taxon>Pristionchus</taxon>
    </lineage>
</organism>
<evidence type="ECO:0000256" key="3">
    <source>
        <dbReference type="ARBA" id="ARBA00022553"/>
    </source>
</evidence>